<keyword evidence="2 6" id="KW-0645">Protease</keyword>
<keyword evidence="4 6" id="KW-0720">Serine protease</keyword>
<comment type="similarity">
    <text evidence="1 6 7">Belongs to the peptidase S8 family.</text>
</comment>
<dbReference type="Pfam" id="PF00082">
    <property type="entry name" value="Peptidase_S8"/>
    <property type="match status" value="1"/>
</dbReference>
<keyword evidence="9" id="KW-0732">Signal</keyword>
<feature type="domain" description="Peptidase S8/S53" evidence="10">
    <location>
        <begin position="249"/>
        <end position="503"/>
    </location>
</feature>
<feature type="active site" description="Charge relay system" evidence="5 6">
    <location>
        <position position="290"/>
    </location>
</feature>
<dbReference type="PANTHER" id="PTHR43806">
    <property type="entry name" value="PEPTIDASE S8"/>
    <property type="match status" value="1"/>
</dbReference>
<evidence type="ECO:0000313" key="11">
    <source>
        <dbReference type="EMBL" id="KAB2339182.1"/>
    </source>
</evidence>
<dbReference type="PANTHER" id="PTHR43806:SF11">
    <property type="entry name" value="CEREVISIN-RELATED"/>
    <property type="match status" value="1"/>
</dbReference>
<organism evidence="11 12">
    <name type="scientific">Actinomadura rudentiformis</name>
    <dbReference type="NCBI Taxonomy" id="359158"/>
    <lineage>
        <taxon>Bacteria</taxon>
        <taxon>Bacillati</taxon>
        <taxon>Actinomycetota</taxon>
        <taxon>Actinomycetes</taxon>
        <taxon>Streptosporangiales</taxon>
        <taxon>Thermomonosporaceae</taxon>
        <taxon>Actinomadura</taxon>
    </lineage>
</organism>
<dbReference type="InterPro" id="IPR023827">
    <property type="entry name" value="Peptidase_S8_Asp-AS"/>
</dbReference>
<evidence type="ECO:0000256" key="6">
    <source>
        <dbReference type="PROSITE-ProRule" id="PRU01240"/>
    </source>
</evidence>
<feature type="chain" id="PRO_5026290848" evidence="9">
    <location>
        <begin position="32"/>
        <end position="1129"/>
    </location>
</feature>
<feature type="active site" description="Charge relay system" evidence="5 6">
    <location>
        <position position="464"/>
    </location>
</feature>
<accession>A0A6H9Y6F7</accession>
<evidence type="ECO:0000256" key="8">
    <source>
        <dbReference type="SAM" id="MobiDB-lite"/>
    </source>
</evidence>
<evidence type="ECO:0000259" key="10">
    <source>
        <dbReference type="Pfam" id="PF00082"/>
    </source>
</evidence>
<evidence type="ECO:0000256" key="5">
    <source>
        <dbReference type="PIRSR" id="PIRSR615500-1"/>
    </source>
</evidence>
<dbReference type="Proteomes" id="UP000468735">
    <property type="component" value="Unassembled WGS sequence"/>
</dbReference>
<dbReference type="OrthoDB" id="614750at2"/>
<keyword evidence="3 6" id="KW-0378">Hydrolase</keyword>
<dbReference type="RefSeq" id="WP_151571174.1">
    <property type="nucleotide sequence ID" value="NZ_WBMT01000037.1"/>
</dbReference>
<evidence type="ECO:0000256" key="9">
    <source>
        <dbReference type="SAM" id="SignalP"/>
    </source>
</evidence>
<keyword evidence="12" id="KW-1185">Reference proteome</keyword>
<proteinExistence type="inferred from homology"/>
<dbReference type="AlphaFoldDB" id="A0A6H9Y6F7"/>
<dbReference type="PRINTS" id="PR00723">
    <property type="entry name" value="SUBTILISIN"/>
</dbReference>
<dbReference type="PROSITE" id="PS51892">
    <property type="entry name" value="SUBTILASE"/>
    <property type="match status" value="1"/>
</dbReference>
<feature type="signal peptide" evidence="9">
    <location>
        <begin position="1"/>
        <end position="31"/>
    </location>
</feature>
<evidence type="ECO:0000313" key="12">
    <source>
        <dbReference type="Proteomes" id="UP000468735"/>
    </source>
</evidence>
<sequence>MPPRRIARAALGAGLIGALAVPLGPTFPAGADTAPAPAGPTRTVTLLTGDMVKVRPVKGRLPLVTVTPGSGRKNRTFSTSIRPDGHVVVLPADMTGLVGKVIDPALFDVTELIEQGYDDARSRELPLIVQRSGTARAKAALGGNLRETRALPSIGAVAVRQPRAKAPNLGNALAGLRTSSRALTTGVKHIWLDRKLKATTLPAGARSATALPGSARGAVTPGSARAAGKLDRNLTQVGAPRAWGAGATGRGTRVAVLDTGVDPDHPDLRGRVAETANFSESPDTADRFGHGTHVAATIAGTGAAAKGERKGVAPDAELLIGKVLDDDGNGTDSGVLAGMEWAASRAKVVNMSLGGDPSDGTDPLAEALNTLTQKHGTLFVVAAGNAGEISSVSTPATADEALAVGAVNGSDKLAEFSSRGPRTGRYAAKPEIVAPGVDIIAARAQGTRMGNVLDAEYTSSSGTSMAAPHVAGAAALVLQRHPDWTPQQIKAALVGSTDPATGGDAFERGSGRLNAGTAVTAPVVAALAAPHLGTSAYPAHPALSAKIGWRSTAGAASLDLSVKVTDREGRIISGVASVPATVEIPAGGSNHVAFEVKAPKAPGLYTAEVTAKGGGVTIRTPVTFYVEPPSHTLTIVAKPLPNSAEGKTTAKAEIMNLANAAIYSNWTEVNTEGTTQVRVPAGRYGVLGKVYDTDGNGEVMRGAIAGTPEVLVDRDLTVTLDGSVAKPVKASVQGLETKEVTTTAALLRTLRQGSWATMLYNGMAEGQTVYVQPMGGVQTGSLKAYGGHRLTAPGKVYDLIEPFSTGDPATVITPADQARMAQVEQRFAAFDGDTSMDMRERRVGVTPEGLQLADSSSDVPAGSTRTDYLLAPAGTIWFGYGAPRTIEWVDLPPASEFKPGSRTTLTWGRQPLRPGPANQPNLTDNQCQPAQTARTRGEMTIALVDMQARPDGWDCILDGVKGRRMALSADGKKIGEYDGDSHDRPARFAVPTRAANYELTYENDASDVLPVSVRTSTKWTFRSAAPSGQESVALPLVTVDYDLALDLLGKPTGKPATFDVPAGKSLKLWTSLDDGKTWQSAQVTSLGSGRFSAPLPKATSGQGVSIRVHATDAKGNAIDQDIIRAYRIR</sequence>
<feature type="compositionally biased region" description="Polar residues" evidence="8">
    <location>
        <begin position="918"/>
        <end position="927"/>
    </location>
</feature>
<name>A0A6H9Y6F7_9ACTN</name>
<dbReference type="InterPro" id="IPR050131">
    <property type="entry name" value="Peptidase_S8_subtilisin-like"/>
</dbReference>
<dbReference type="InterPro" id="IPR023828">
    <property type="entry name" value="Peptidase_S8_Ser-AS"/>
</dbReference>
<evidence type="ECO:0000256" key="4">
    <source>
        <dbReference type="ARBA" id="ARBA00022825"/>
    </source>
</evidence>
<dbReference type="EMBL" id="WBMT01000037">
    <property type="protein sequence ID" value="KAB2339182.1"/>
    <property type="molecule type" value="Genomic_DNA"/>
</dbReference>
<comment type="caution">
    <text evidence="11">The sequence shown here is derived from an EMBL/GenBank/DDBJ whole genome shotgun (WGS) entry which is preliminary data.</text>
</comment>
<dbReference type="InterPro" id="IPR036852">
    <property type="entry name" value="Peptidase_S8/S53_dom_sf"/>
</dbReference>
<evidence type="ECO:0000256" key="2">
    <source>
        <dbReference type="ARBA" id="ARBA00022670"/>
    </source>
</evidence>
<evidence type="ECO:0000256" key="7">
    <source>
        <dbReference type="RuleBase" id="RU003355"/>
    </source>
</evidence>
<feature type="region of interest" description="Disordered" evidence="8">
    <location>
        <begin position="905"/>
        <end position="927"/>
    </location>
</feature>
<dbReference type="Gene3D" id="3.40.50.200">
    <property type="entry name" value="Peptidase S8/S53 domain"/>
    <property type="match status" value="1"/>
</dbReference>
<dbReference type="PROSITE" id="PS00136">
    <property type="entry name" value="SUBTILASE_ASP"/>
    <property type="match status" value="1"/>
</dbReference>
<evidence type="ECO:0000256" key="3">
    <source>
        <dbReference type="ARBA" id="ARBA00022801"/>
    </source>
</evidence>
<reference evidence="11 12" key="1">
    <citation type="submission" date="2019-09" db="EMBL/GenBank/DDBJ databases">
        <title>Actinomadura physcomitrii sp. nov., a novel actinomycete isolated from moss [Physcomitrium sphaericum (Ludw) Fuernr].</title>
        <authorList>
            <person name="Zhuang X."/>
            <person name="Liu C."/>
        </authorList>
    </citation>
    <scope>NUCLEOTIDE SEQUENCE [LARGE SCALE GENOMIC DNA]</scope>
    <source>
        <strain evidence="11 12">HMC1</strain>
    </source>
</reference>
<feature type="active site" description="Charge relay system" evidence="5 6">
    <location>
        <position position="258"/>
    </location>
</feature>
<evidence type="ECO:0000256" key="1">
    <source>
        <dbReference type="ARBA" id="ARBA00011073"/>
    </source>
</evidence>
<dbReference type="PROSITE" id="PS00138">
    <property type="entry name" value="SUBTILASE_SER"/>
    <property type="match status" value="1"/>
</dbReference>
<dbReference type="GO" id="GO:0004252">
    <property type="term" value="F:serine-type endopeptidase activity"/>
    <property type="evidence" value="ECO:0007669"/>
    <property type="project" value="UniProtKB-UniRule"/>
</dbReference>
<protein>
    <submittedName>
        <fullName evidence="11">S8 family serine peptidase</fullName>
    </submittedName>
</protein>
<dbReference type="InterPro" id="IPR015500">
    <property type="entry name" value="Peptidase_S8_subtilisin-rel"/>
</dbReference>
<dbReference type="GO" id="GO:0006508">
    <property type="term" value="P:proteolysis"/>
    <property type="evidence" value="ECO:0007669"/>
    <property type="project" value="UniProtKB-KW"/>
</dbReference>
<gene>
    <name evidence="11" type="ORF">F8566_48720</name>
</gene>
<dbReference type="InterPro" id="IPR000209">
    <property type="entry name" value="Peptidase_S8/S53_dom"/>
</dbReference>
<dbReference type="SUPFAM" id="SSF52743">
    <property type="entry name" value="Subtilisin-like"/>
    <property type="match status" value="1"/>
</dbReference>